<feature type="transmembrane region" description="Helical" evidence="9">
    <location>
        <begin position="133"/>
        <end position="154"/>
    </location>
</feature>
<dbReference type="GO" id="GO:0006508">
    <property type="term" value="P:proteolysis"/>
    <property type="evidence" value="ECO:0007669"/>
    <property type="project" value="UniProtKB-KW"/>
</dbReference>
<evidence type="ECO:0000256" key="3">
    <source>
        <dbReference type="ARBA" id="ARBA00022670"/>
    </source>
</evidence>
<organism evidence="12 13">
    <name type="scientific">Pseudolactococcus piscium MKFS47</name>
    <dbReference type="NCBI Taxonomy" id="297352"/>
    <lineage>
        <taxon>Bacteria</taxon>
        <taxon>Bacillati</taxon>
        <taxon>Bacillota</taxon>
        <taxon>Bacilli</taxon>
        <taxon>Lactobacillales</taxon>
        <taxon>Streptococcaceae</taxon>
        <taxon>Pseudolactococcus</taxon>
    </lineage>
</organism>
<accession>A0A0D6E071</accession>
<comment type="similarity">
    <text evidence="1 9 11">Belongs to the peptidase A8 family.</text>
</comment>
<keyword evidence="8 9" id="KW-0472">Membrane</keyword>
<feature type="active site" evidence="9">
    <location>
        <position position="124"/>
    </location>
</feature>
<dbReference type="UniPathway" id="UPA00665"/>
<proteinExistence type="inferred from homology"/>
<evidence type="ECO:0000256" key="1">
    <source>
        <dbReference type="ARBA" id="ARBA00006139"/>
    </source>
</evidence>
<sequence>MKILNGKIISKQNLLLLGIMISAVLIDQLSKIWLTSTLQIGESIELIPSFFKITYAQNTGAAWSVLEGHMTFFYVVTIIALILLGWYFKNLKDYQIVQKIGVILMIAGTLGNFIDRLLFQFVRDSLDFRILDYNFPIFNIADILLVSGVFLLIIDETIKTFNIRSKLKK</sequence>
<keyword evidence="5 9" id="KW-0064">Aspartyl protease</keyword>
<dbReference type="PANTHER" id="PTHR33695:SF1">
    <property type="entry name" value="LIPOPROTEIN SIGNAL PEPTIDASE"/>
    <property type="match status" value="1"/>
</dbReference>
<dbReference type="AlphaFoldDB" id="A0A0D6E071"/>
<evidence type="ECO:0000256" key="5">
    <source>
        <dbReference type="ARBA" id="ARBA00022750"/>
    </source>
</evidence>
<keyword evidence="12" id="KW-0614">Plasmid</keyword>
<dbReference type="PROSITE" id="PS00855">
    <property type="entry name" value="SPASE_II"/>
    <property type="match status" value="1"/>
</dbReference>
<name>A0A0D6E071_9LACT</name>
<feature type="active site" evidence="9">
    <location>
        <position position="142"/>
    </location>
</feature>
<keyword evidence="2 9" id="KW-1003">Cell membrane</keyword>
<dbReference type="EC" id="3.4.23.36" evidence="9"/>
<keyword evidence="4 9" id="KW-0812">Transmembrane</keyword>
<evidence type="ECO:0000256" key="11">
    <source>
        <dbReference type="RuleBase" id="RU004181"/>
    </source>
</evidence>
<evidence type="ECO:0000313" key="12">
    <source>
        <dbReference type="EMBL" id="CEN29603.1"/>
    </source>
</evidence>
<feature type="transmembrane region" description="Helical" evidence="9">
    <location>
        <begin position="12"/>
        <end position="34"/>
    </location>
</feature>
<dbReference type="NCBIfam" id="TIGR00077">
    <property type="entry name" value="lspA"/>
    <property type="match status" value="1"/>
</dbReference>
<evidence type="ECO:0000256" key="6">
    <source>
        <dbReference type="ARBA" id="ARBA00022801"/>
    </source>
</evidence>
<evidence type="ECO:0000256" key="9">
    <source>
        <dbReference type="HAMAP-Rule" id="MF_00161"/>
    </source>
</evidence>
<keyword evidence="3 9" id="KW-0645">Protease</keyword>
<evidence type="ECO:0000256" key="10">
    <source>
        <dbReference type="RuleBase" id="RU000594"/>
    </source>
</evidence>
<dbReference type="PANTHER" id="PTHR33695">
    <property type="entry name" value="LIPOPROTEIN SIGNAL PEPTIDASE"/>
    <property type="match status" value="1"/>
</dbReference>
<evidence type="ECO:0000256" key="7">
    <source>
        <dbReference type="ARBA" id="ARBA00022989"/>
    </source>
</evidence>
<dbReference type="InterPro" id="IPR001872">
    <property type="entry name" value="Peptidase_A8"/>
</dbReference>
<comment type="pathway">
    <text evidence="9">Protein modification; lipoprotein biosynthesis (signal peptide cleavage).</text>
</comment>
<evidence type="ECO:0000313" key="13">
    <source>
        <dbReference type="Proteomes" id="UP000033166"/>
    </source>
</evidence>
<dbReference type="Proteomes" id="UP000033166">
    <property type="component" value="Plasmid III"/>
</dbReference>
<gene>
    <name evidence="9" type="primary">lspA</name>
    <name evidence="12" type="ORF">LACPI_2403</name>
</gene>
<dbReference type="GO" id="GO:0005886">
    <property type="term" value="C:plasma membrane"/>
    <property type="evidence" value="ECO:0007669"/>
    <property type="project" value="UniProtKB-SubCell"/>
</dbReference>
<reference evidence="13" key="1">
    <citation type="submission" date="2015-01" db="EMBL/GenBank/DDBJ databases">
        <authorList>
            <person name="Andreevskaya M."/>
        </authorList>
    </citation>
    <scope>NUCLEOTIDE SEQUENCE [LARGE SCALE GENOMIC DNA]</scope>
    <source>
        <strain evidence="13">MKFS47</strain>
        <plasmid evidence="13">III</plasmid>
    </source>
</reference>
<evidence type="ECO:0000256" key="8">
    <source>
        <dbReference type="ARBA" id="ARBA00023136"/>
    </source>
</evidence>
<protein>
    <recommendedName>
        <fullName evidence="9">Lipoprotein signal peptidase</fullName>
        <ecNumber evidence="9">3.4.23.36</ecNumber>
    </recommendedName>
    <alternativeName>
        <fullName evidence="9">Prolipoprotein signal peptidase</fullName>
    </alternativeName>
    <alternativeName>
        <fullName evidence="9">Signal peptidase II</fullName>
        <shortName evidence="9">SPase II</shortName>
    </alternativeName>
</protein>
<feature type="transmembrane region" description="Helical" evidence="9">
    <location>
        <begin position="71"/>
        <end position="88"/>
    </location>
</feature>
<feature type="transmembrane region" description="Helical" evidence="9">
    <location>
        <begin position="100"/>
        <end position="121"/>
    </location>
</feature>
<dbReference type="PRINTS" id="PR00781">
    <property type="entry name" value="LIPOSIGPTASE"/>
</dbReference>
<comment type="subcellular location">
    <subcellularLocation>
        <location evidence="9">Cell membrane</location>
        <topology evidence="9">Multi-pass membrane protein</topology>
    </subcellularLocation>
</comment>
<evidence type="ECO:0000256" key="4">
    <source>
        <dbReference type="ARBA" id="ARBA00022692"/>
    </source>
</evidence>
<evidence type="ECO:0000256" key="2">
    <source>
        <dbReference type="ARBA" id="ARBA00022475"/>
    </source>
</evidence>
<comment type="function">
    <text evidence="9 10">This protein specifically catalyzes the removal of signal peptides from prolipoproteins.</text>
</comment>
<keyword evidence="7 9" id="KW-1133">Transmembrane helix</keyword>
<dbReference type="GO" id="GO:0004190">
    <property type="term" value="F:aspartic-type endopeptidase activity"/>
    <property type="evidence" value="ECO:0007669"/>
    <property type="project" value="UniProtKB-UniRule"/>
</dbReference>
<dbReference type="HOGENOM" id="CLU_083252_3_3_9"/>
<comment type="catalytic activity">
    <reaction evidence="9 10">
        <text>Release of signal peptides from bacterial membrane prolipoproteins. Hydrolyzes -Xaa-Yaa-Zaa-|-(S,diacylglyceryl)Cys-, in which Xaa is hydrophobic (preferably Leu), and Yaa (Ala or Ser) and Zaa (Gly or Ala) have small, neutral side chains.</text>
        <dbReference type="EC" id="3.4.23.36"/>
    </reaction>
</comment>
<dbReference type="HAMAP" id="MF_00161">
    <property type="entry name" value="LspA"/>
    <property type="match status" value="1"/>
</dbReference>
<dbReference type="RefSeq" id="WP_039670423.1">
    <property type="nucleotide sequence ID" value="NZ_LN774771.1"/>
</dbReference>
<dbReference type="Pfam" id="PF01252">
    <property type="entry name" value="Peptidase_A8"/>
    <property type="match status" value="1"/>
</dbReference>
<keyword evidence="6 9" id="KW-0378">Hydrolase</keyword>
<dbReference type="EMBL" id="LN774771">
    <property type="protein sequence ID" value="CEN29603.1"/>
    <property type="molecule type" value="Genomic_DNA"/>
</dbReference>
<geneLocation type="plasmid" evidence="12 13">
    <name>III</name>
</geneLocation>
<dbReference type="KEGG" id="lpk:LACPI_2403"/>